<feature type="transmembrane region" description="Helical" evidence="7">
    <location>
        <begin position="281"/>
        <end position="314"/>
    </location>
</feature>
<evidence type="ECO:0000256" key="5">
    <source>
        <dbReference type="ARBA" id="ARBA00023136"/>
    </source>
</evidence>
<proteinExistence type="inferred from homology"/>
<evidence type="ECO:0000256" key="3">
    <source>
        <dbReference type="ARBA" id="ARBA00022692"/>
    </source>
</evidence>
<keyword evidence="3 7" id="KW-0812">Transmembrane</keyword>
<keyword evidence="2" id="KW-1003">Cell membrane</keyword>
<comment type="caution">
    <text evidence="9">The sequence shown here is derived from an EMBL/GenBank/DDBJ whole genome shotgun (WGS) entry which is preliminary data.</text>
</comment>
<sequence>MIRLAWSTVRARRSGFVAAFLAVLCGSAVLTACGILLESSVRSVVPPDRYRAADLVIGAPQTLPLADDVDPRFPERATLPASLAADVARLPGVRAAIGDVSVPVTVLESGAALSGHGWASTALGGYALVSGAAPAGPDEVALGPGMAGRLGGTVRLVTGTTVADYRVTGIVDRPAVFFTDDRARELTGRPDRVDTIGVLADGPVDVAGPGLVVYSGDERGTAERLDVGTARAFLGELALAFGGSMLLVILIVVASTVALSVRRRLPEFTVLRAVGATPRQVLRMILAETAVVGALGAVLGVLPGIGLSLLLTAGFVRAGALPDGFGLRVSLSPVPAAMGLCLLSALLGGWIAARGAARRRPAEPERRPGRARMIAGLLLVPAGLVMAFAGSAEGAAFSAFVLLFAVLLLGPWLVGGVVAVLGRWVNRRSEVGGFLAAANARAESRRLAAATIPLVIGVILAAGQLFSGTTTAAAARQQATDGLLAGHVVTSTTAGLSPDVADLVRAVPGAGAVTPVVRSRVTAIFTDDGSPQIVHYPALGADLVPETLDLGVTDGDIAGLRTGTVALSRAAADTLSAGLGDPVTLRLGDGTPITPVVVAVYERGLGFGDVVLPHAVVLDHVTDRLDDALLVAGAGSPRSAVAHLPTVRIGSTWPDVAGDGGDAGAGVLLNAVLLGYLAIAVGNTLVTATVARVPEFTLLRQVGATRAQVLAMMRGEARIVVVTAVAVGAVAVTPALIGTGLALTGSPVPVVPPPLALGIVAAAALLGRAAVMTPARILTGRR</sequence>
<feature type="transmembrane region" description="Helical" evidence="7">
    <location>
        <begin position="755"/>
        <end position="778"/>
    </location>
</feature>
<evidence type="ECO:0000313" key="10">
    <source>
        <dbReference type="Proteomes" id="UP000612282"/>
    </source>
</evidence>
<accession>A0ABQ3XMD7</accession>
<feature type="transmembrane region" description="Helical" evidence="7">
    <location>
        <begin position="237"/>
        <end position="261"/>
    </location>
</feature>
<dbReference type="PANTHER" id="PTHR30572">
    <property type="entry name" value="MEMBRANE COMPONENT OF TRANSPORTER-RELATED"/>
    <property type="match status" value="1"/>
</dbReference>
<gene>
    <name evidence="9" type="ORF">Aco03nite_080340</name>
</gene>
<comment type="subcellular location">
    <subcellularLocation>
        <location evidence="1">Cell membrane</location>
        <topology evidence="1">Multi-pass membrane protein</topology>
    </subcellularLocation>
</comment>
<feature type="transmembrane region" description="Helical" evidence="7">
    <location>
        <begin position="719"/>
        <end position="743"/>
    </location>
</feature>
<feature type="transmembrane region" description="Helical" evidence="7">
    <location>
        <begin position="398"/>
        <end position="426"/>
    </location>
</feature>
<feature type="transmembrane region" description="Helical" evidence="7">
    <location>
        <begin position="374"/>
        <end position="392"/>
    </location>
</feature>
<evidence type="ECO:0000259" key="8">
    <source>
        <dbReference type="Pfam" id="PF02687"/>
    </source>
</evidence>
<dbReference type="EMBL" id="BOMG01000099">
    <property type="protein sequence ID" value="GID59630.1"/>
    <property type="molecule type" value="Genomic_DNA"/>
</dbReference>
<evidence type="ECO:0000256" key="4">
    <source>
        <dbReference type="ARBA" id="ARBA00022989"/>
    </source>
</evidence>
<evidence type="ECO:0000256" key="1">
    <source>
        <dbReference type="ARBA" id="ARBA00004651"/>
    </source>
</evidence>
<dbReference type="RefSeq" id="WP_203805906.1">
    <property type="nucleotide sequence ID" value="NZ_BAAAQE010000065.1"/>
</dbReference>
<feature type="domain" description="ABC3 transporter permease C-terminal" evidence="8">
    <location>
        <begin position="240"/>
        <end position="359"/>
    </location>
</feature>
<dbReference type="InterPro" id="IPR003838">
    <property type="entry name" value="ABC3_permease_C"/>
</dbReference>
<name>A0ABQ3XMD7_9ACTN</name>
<evidence type="ECO:0000256" key="6">
    <source>
        <dbReference type="ARBA" id="ARBA00038076"/>
    </source>
</evidence>
<evidence type="ECO:0000256" key="7">
    <source>
        <dbReference type="SAM" id="Phobius"/>
    </source>
</evidence>
<reference evidence="9 10" key="1">
    <citation type="submission" date="2021-01" db="EMBL/GenBank/DDBJ databases">
        <title>Whole genome shotgun sequence of Actinoplanes couchii NBRC 106145.</title>
        <authorList>
            <person name="Komaki H."/>
            <person name="Tamura T."/>
        </authorList>
    </citation>
    <scope>NUCLEOTIDE SEQUENCE [LARGE SCALE GENOMIC DNA]</scope>
    <source>
        <strain evidence="9 10">NBRC 106145</strain>
    </source>
</reference>
<organism evidence="9 10">
    <name type="scientific">Actinoplanes couchii</name>
    <dbReference type="NCBI Taxonomy" id="403638"/>
    <lineage>
        <taxon>Bacteria</taxon>
        <taxon>Bacillati</taxon>
        <taxon>Actinomycetota</taxon>
        <taxon>Actinomycetes</taxon>
        <taxon>Micromonosporales</taxon>
        <taxon>Micromonosporaceae</taxon>
        <taxon>Actinoplanes</taxon>
    </lineage>
</organism>
<dbReference type="Pfam" id="PF02687">
    <property type="entry name" value="FtsX"/>
    <property type="match status" value="1"/>
</dbReference>
<keyword evidence="4 7" id="KW-1133">Transmembrane helix</keyword>
<evidence type="ECO:0000313" key="9">
    <source>
        <dbReference type="EMBL" id="GID59630.1"/>
    </source>
</evidence>
<dbReference type="PROSITE" id="PS51257">
    <property type="entry name" value="PROKAR_LIPOPROTEIN"/>
    <property type="match status" value="1"/>
</dbReference>
<evidence type="ECO:0000256" key="2">
    <source>
        <dbReference type="ARBA" id="ARBA00022475"/>
    </source>
</evidence>
<feature type="transmembrane region" description="Helical" evidence="7">
    <location>
        <begin position="447"/>
        <end position="466"/>
    </location>
</feature>
<dbReference type="PANTHER" id="PTHR30572:SF4">
    <property type="entry name" value="ABC TRANSPORTER PERMEASE YTRF"/>
    <property type="match status" value="1"/>
</dbReference>
<protein>
    <submittedName>
        <fullName evidence="9">ABC transporter permease</fullName>
    </submittedName>
</protein>
<keyword evidence="10" id="KW-1185">Reference proteome</keyword>
<feature type="transmembrane region" description="Helical" evidence="7">
    <location>
        <begin position="334"/>
        <end position="353"/>
    </location>
</feature>
<comment type="similarity">
    <text evidence="6">Belongs to the ABC-4 integral membrane protein family.</text>
</comment>
<dbReference type="Proteomes" id="UP000612282">
    <property type="component" value="Unassembled WGS sequence"/>
</dbReference>
<keyword evidence="5 7" id="KW-0472">Membrane</keyword>
<feature type="transmembrane region" description="Helical" evidence="7">
    <location>
        <begin position="667"/>
        <end position="691"/>
    </location>
</feature>
<dbReference type="InterPro" id="IPR050250">
    <property type="entry name" value="Macrolide_Exporter_MacB"/>
</dbReference>